<comment type="function">
    <text evidence="1">Actins are highly conserved proteins that are involved in various types of cell motility and are ubiquitously expressed in all eukaryotic cells.</text>
</comment>
<dbReference type="Gene3D" id="3.90.640.10">
    <property type="entry name" value="Actin, Chain A, domain 4"/>
    <property type="match status" value="1"/>
</dbReference>
<dbReference type="PRINTS" id="PR00190">
    <property type="entry name" value="ACTIN"/>
</dbReference>
<reference evidence="3" key="1">
    <citation type="submission" date="2022-11" db="EMBL/GenBank/DDBJ databases">
        <title>Centuries of genome instability and evolution in soft-shell clam transmissible cancer (bioRxiv).</title>
        <authorList>
            <person name="Hart S.F.M."/>
            <person name="Yonemitsu M.A."/>
            <person name="Giersch R.M."/>
            <person name="Beal B.F."/>
            <person name="Arriagada G."/>
            <person name="Davis B.W."/>
            <person name="Ostrander E.A."/>
            <person name="Goff S.P."/>
            <person name="Metzger M.J."/>
        </authorList>
    </citation>
    <scope>NUCLEOTIDE SEQUENCE</scope>
    <source>
        <strain evidence="3">MELC-2E11</strain>
        <tissue evidence="3">Siphon/mantle</tissue>
    </source>
</reference>
<dbReference type="Pfam" id="PF00022">
    <property type="entry name" value="Actin"/>
    <property type="match status" value="2"/>
</dbReference>
<keyword evidence="4" id="KW-1185">Reference proteome</keyword>
<name>A0ABY7DZW7_MYAAR</name>
<dbReference type="Gene3D" id="3.30.420.40">
    <property type="match status" value="4"/>
</dbReference>
<evidence type="ECO:0000313" key="4">
    <source>
        <dbReference type="Proteomes" id="UP001164746"/>
    </source>
</evidence>
<protein>
    <submittedName>
        <fullName evidence="3">ACT1-like protein</fullName>
    </submittedName>
</protein>
<sequence length="356" mass="39632">MSAAVDDDDVCSLVVDSGSDVTRAGFSGDDAPKAVFPTIIGSPKLDVAMSSPQDRSHYMGESAMAHCGIFSLRRPIQRGVVTDWDDMERIWNHTFYDQLRVDPAEHNVLLTERPLNPRSNREKMLELMFEKYRAPGVYVSPQATLSLYSSGRHGAIIVDIGEGVTHVTAHMGVYQWTQATVRSHLAGSDITEYFRKMLMERGYYFQTSAERDIVRQMKEKLCYVAEDYQAEMSTAATSVTVDASYQLPDGKSPSISELVYNTIWKTDIHCRAELCCNVILAGGSTMFPGFPERLQKELSSIVPPSIKVNVIAAPERKNSVWIGGSILTSLSAFAQQWVTKAQYDEEGPTIVHQKCI</sequence>
<dbReference type="InterPro" id="IPR043129">
    <property type="entry name" value="ATPase_NBD"/>
</dbReference>
<accession>A0ABY7DZW7</accession>
<dbReference type="InterPro" id="IPR004000">
    <property type="entry name" value="Actin"/>
</dbReference>
<dbReference type="SMART" id="SM00268">
    <property type="entry name" value="ACTIN"/>
    <property type="match status" value="1"/>
</dbReference>
<dbReference type="Proteomes" id="UP001164746">
    <property type="component" value="Chromosome 4"/>
</dbReference>
<organism evidence="3 4">
    <name type="scientific">Mya arenaria</name>
    <name type="common">Soft-shell clam</name>
    <dbReference type="NCBI Taxonomy" id="6604"/>
    <lineage>
        <taxon>Eukaryota</taxon>
        <taxon>Metazoa</taxon>
        <taxon>Spiralia</taxon>
        <taxon>Lophotrochozoa</taxon>
        <taxon>Mollusca</taxon>
        <taxon>Bivalvia</taxon>
        <taxon>Autobranchia</taxon>
        <taxon>Heteroconchia</taxon>
        <taxon>Euheterodonta</taxon>
        <taxon>Imparidentia</taxon>
        <taxon>Neoheterodontei</taxon>
        <taxon>Myida</taxon>
        <taxon>Myoidea</taxon>
        <taxon>Myidae</taxon>
        <taxon>Mya</taxon>
    </lineage>
</organism>
<proteinExistence type="inferred from homology"/>
<gene>
    <name evidence="3" type="ORF">MAR_009848</name>
</gene>
<dbReference type="SUPFAM" id="SSF53067">
    <property type="entry name" value="Actin-like ATPase domain"/>
    <property type="match status" value="2"/>
</dbReference>
<evidence type="ECO:0000256" key="2">
    <source>
        <dbReference type="RuleBase" id="RU000487"/>
    </source>
</evidence>
<dbReference type="EMBL" id="CP111015">
    <property type="protein sequence ID" value="WAR03290.1"/>
    <property type="molecule type" value="Genomic_DNA"/>
</dbReference>
<evidence type="ECO:0000313" key="3">
    <source>
        <dbReference type="EMBL" id="WAR03290.1"/>
    </source>
</evidence>
<comment type="similarity">
    <text evidence="2">Belongs to the actin family.</text>
</comment>
<evidence type="ECO:0000256" key="1">
    <source>
        <dbReference type="ARBA" id="ARBA00003520"/>
    </source>
</evidence>
<dbReference type="PANTHER" id="PTHR11937">
    <property type="entry name" value="ACTIN"/>
    <property type="match status" value="1"/>
</dbReference>